<sequence>MSPAFYADTIADLRRLFTEIDRAPETVQTCALRFELAAADALVVYETTRRKGLTDSLFYGRPAGAEAQQTIPQVAAFAAIDRFLALGQFLALTGEGEAGKPLDKRYPHCAVSITYRRKGQPKARAMRMVFIGFNDDADALAYGEGADDGALVIRRPHVTAKAFEWM</sequence>
<comment type="caution">
    <text evidence="1">The sequence shown here is derived from an EMBL/GenBank/DDBJ whole genome shotgun (WGS) entry which is preliminary data.</text>
</comment>
<gene>
    <name evidence="1" type="ORF">BJF92_17685</name>
</gene>
<name>A0A1Q9AD92_9HYPH</name>
<evidence type="ECO:0000313" key="2">
    <source>
        <dbReference type="Proteomes" id="UP000186143"/>
    </source>
</evidence>
<dbReference type="RefSeq" id="WP_075636756.1">
    <property type="nucleotide sequence ID" value="NZ_MKIO01000041.1"/>
</dbReference>
<dbReference type="OrthoDB" id="8366572at2"/>
<protein>
    <submittedName>
        <fullName evidence="1">Uncharacterized protein</fullName>
    </submittedName>
</protein>
<reference evidence="1 2" key="1">
    <citation type="submission" date="2016-09" db="EMBL/GenBank/DDBJ databases">
        <title>Rhizobium sp. nov., a novel species isolated from the rice rhizosphere.</title>
        <authorList>
            <person name="Zhao J."/>
            <person name="Zhang X."/>
        </authorList>
    </citation>
    <scope>NUCLEOTIDE SEQUENCE [LARGE SCALE GENOMIC DNA]</scope>
    <source>
        <strain evidence="1 2">MH17</strain>
    </source>
</reference>
<organism evidence="1 2">
    <name type="scientific">Xaviernesmea rhizosphaerae</name>
    <dbReference type="NCBI Taxonomy" id="1672749"/>
    <lineage>
        <taxon>Bacteria</taxon>
        <taxon>Pseudomonadati</taxon>
        <taxon>Pseudomonadota</taxon>
        <taxon>Alphaproteobacteria</taxon>
        <taxon>Hyphomicrobiales</taxon>
        <taxon>Rhizobiaceae</taxon>
        <taxon>Rhizobium/Agrobacterium group</taxon>
        <taxon>Xaviernesmea</taxon>
    </lineage>
</organism>
<dbReference type="EMBL" id="MKIO01000041">
    <property type="protein sequence ID" value="OLP52890.1"/>
    <property type="molecule type" value="Genomic_DNA"/>
</dbReference>
<proteinExistence type="predicted"/>
<accession>A0A1Q9AD92</accession>
<dbReference type="AlphaFoldDB" id="A0A1Q9AD92"/>
<evidence type="ECO:0000313" key="1">
    <source>
        <dbReference type="EMBL" id="OLP52890.1"/>
    </source>
</evidence>
<dbReference type="Proteomes" id="UP000186143">
    <property type="component" value="Unassembled WGS sequence"/>
</dbReference>